<evidence type="ECO:0000313" key="3">
    <source>
        <dbReference type="Proteomes" id="UP000219374"/>
    </source>
</evidence>
<feature type="signal peptide" evidence="1">
    <location>
        <begin position="1"/>
        <end position="31"/>
    </location>
</feature>
<protein>
    <recommendedName>
        <fullName evidence="4">PXPV repeat-containing protein</fullName>
    </recommendedName>
</protein>
<dbReference type="EMBL" id="OCND01000003">
    <property type="protein sequence ID" value="SOD54245.1"/>
    <property type="molecule type" value="Genomic_DNA"/>
</dbReference>
<reference evidence="2 3" key="1">
    <citation type="submission" date="2017-09" db="EMBL/GenBank/DDBJ databases">
        <authorList>
            <person name="Ehlers B."/>
            <person name="Leendertz F.H."/>
        </authorList>
    </citation>
    <scope>NUCLEOTIDE SEQUENCE [LARGE SCALE GENOMIC DNA]</scope>
    <source>
        <strain evidence="2 3">CGMCC 1.10978</strain>
    </source>
</reference>
<evidence type="ECO:0000256" key="1">
    <source>
        <dbReference type="SAM" id="SignalP"/>
    </source>
</evidence>
<dbReference type="OrthoDB" id="6058241at2"/>
<sequence length="147" mass="17588">MFSSLIARILAPAVFAAGLGIAAFAPAPARASDDLVRVIVDVADVIYHGGNPYYRHGRGYYPDNRVIIVRDRYHRPTYYRYVPRTVYYAGPPYGKAHGYYRNAPRYDHRYVRYDDRRYDRHYDRRYDRRHDWRDDGHRGKKRHRYGD</sequence>
<organism evidence="2 3">
    <name type="scientific">Pseudoxanthomonas wuyuanensis</name>
    <dbReference type="NCBI Taxonomy" id="1073196"/>
    <lineage>
        <taxon>Bacteria</taxon>
        <taxon>Pseudomonadati</taxon>
        <taxon>Pseudomonadota</taxon>
        <taxon>Gammaproteobacteria</taxon>
        <taxon>Lysobacterales</taxon>
        <taxon>Lysobacteraceae</taxon>
        <taxon>Pseudoxanthomonas</taxon>
    </lineage>
</organism>
<keyword evidence="1" id="KW-0732">Signal</keyword>
<gene>
    <name evidence="2" type="ORF">SAMN06296416_103168</name>
</gene>
<dbReference type="RefSeq" id="WP_097121484.1">
    <property type="nucleotide sequence ID" value="NZ_OCND01000003.1"/>
</dbReference>
<accession>A0A286D6G4</accession>
<keyword evidence="3" id="KW-1185">Reference proteome</keyword>
<name>A0A286D6G4_9GAMM</name>
<dbReference type="AlphaFoldDB" id="A0A286D6G4"/>
<feature type="chain" id="PRO_5013352597" description="PXPV repeat-containing protein" evidence="1">
    <location>
        <begin position="32"/>
        <end position="147"/>
    </location>
</feature>
<proteinExistence type="predicted"/>
<dbReference type="Proteomes" id="UP000219374">
    <property type="component" value="Unassembled WGS sequence"/>
</dbReference>
<evidence type="ECO:0000313" key="2">
    <source>
        <dbReference type="EMBL" id="SOD54245.1"/>
    </source>
</evidence>
<evidence type="ECO:0008006" key="4">
    <source>
        <dbReference type="Google" id="ProtNLM"/>
    </source>
</evidence>